<reference evidence="10" key="1">
    <citation type="submission" date="2015-11" db="EMBL/GenBank/DDBJ databases">
        <authorList>
            <person name="Seth-Smith H.M.B."/>
        </authorList>
    </citation>
    <scope>NUCLEOTIDE SEQUENCE [LARGE SCALE GENOMIC DNA]</scope>
    <source>
        <strain evidence="10">2013Ark11</strain>
    </source>
</reference>
<sequence length="419" mass="47695">MKFLLDVRRLLSVIFNQQTPPDLEQVWRDFTDRVKSLFGMKSSQKKPSSMGSSSKPSPDGKGFIFSFALFLTIALTIWFLSGFYVVGANQQAVELLFGRYVRTLDPGLHWHWPFPIESREIYGITNVRTVQLGYRDNPEDIDKDEATMLTDDENIINIQFSVQYSVRDVKKFAFNNSSTPDDWVRKASESAMREVVGRHVMDYVLYGGRADISERCRTLIQDILDRYETGIQVIKVNLQNAQPPEQVQDAFSDAVKAVQDRERQKNEGQTYANSIIPRAKGDASRILLTAEGYKQRVVDVAKGDSRRFEEVLEAYKRNPKITEDRLYLDAMSNVLKRSSKVYVSSHASQNLLYLPLDKIIPVGDKKSVSSSASDNYSPPATDHTDNFEAKSSNVSREPQSSHRDDVAIILKSRERGERL</sequence>
<feature type="domain" description="Band 7" evidence="8">
    <location>
        <begin position="81"/>
        <end position="255"/>
    </location>
</feature>
<dbReference type="PANTHER" id="PTHR43327:SF2">
    <property type="entry name" value="MODULATOR OF FTSH PROTEASE HFLK"/>
    <property type="match status" value="1"/>
</dbReference>
<dbReference type="GO" id="GO:0016020">
    <property type="term" value="C:membrane"/>
    <property type="evidence" value="ECO:0007669"/>
    <property type="project" value="UniProtKB-SubCell"/>
</dbReference>
<evidence type="ECO:0000256" key="3">
    <source>
        <dbReference type="ARBA" id="ARBA00022692"/>
    </source>
</evidence>
<dbReference type="GO" id="GO:0006508">
    <property type="term" value="P:proteolysis"/>
    <property type="evidence" value="ECO:0007669"/>
    <property type="project" value="UniProtKB-KW"/>
</dbReference>
<dbReference type="NCBIfam" id="TIGR01933">
    <property type="entry name" value="hflK"/>
    <property type="match status" value="1"/>
</dbReference>
<dbReference type="OrthoDB" id="9779595at2"/>
<keyword evidence="4 6" id="KW-1133">Transmembrane helix</keyword>
<gene>
    <name evidence="9" type="primary">hflK</name>
    <name evidence="9" type="ORF">Ark11_1090</name>
</gene>
<evidence type="ECO:0000256" key="2">
    <source>
        <dbReference type="ARBA" id="ARBA00006971"/>
    </source>
</evidence>
<dbReference type="InterPro" id="IPR036013">
    <property type="entry name" value="Band_7/SPFH_dom_sf"/>
</dbReference>
<dbReference type="EMBL" id="LN906597">
    <property type="protein sequence ID" value="CUT17903.1"/>
    <property type="molecule type" value="Genomic_DNA"/>
</dbReference>
<dbReference type="PATRIC" id="fig|1561003.3.peg.1118"/>
<name>A0A0S4M4H0_9BURK</name>
<dbReference type="RefSeq" id="WP_092343856.1">
    <property type="nucleotide sequence ID" value="NZ_LN906597.1"/>
</dbReference>
<accession>A0A0S4M4H0</accession>
<comment type="subunit">
    <text evidence="6">HflC and HflK may interact to form a multimeric complex.</text>
</comment>
<dbReference type="Pfam" id="PF01145">
    <property type="entry name" value="Band_7"/>
    <property type="match status" value="1"/>
</dbReference>
<dbReference type="SUPFAM" id="SSF117892">
    <property type="entry name" value="Band 7/SPFH domain"/>
    <property type="match status" value="1"/>
</dbReference>
<dbReference type="InterPro" id="IPR050710">
    <property type="entry name" value="Band7/mec-2_domain"/>
</dbReference>
<keyword evidence="9" id="KW-0378">Hydrolase</keyword>
<dbReference type="SMART" id="SM00244">
    <property type="entry name" value="PHB"/>
    <property type="match status" value="1"/>
</dbReference>
<dbReference type="CDD" id="cd03404">
    <property type="entry name" value="SPFH_HflK"/>
    <property type="match status" value="1"/>
</dbReference>
<keyword evidence="9" id="KW-0645">Protease</keyword>
<evidence type="ECO:0000256" key="5">
    <source>
        <dbReference type="ARBA" id="ARBA00023136"/>
    </source>
</evidence>
<dbReference type="InterPro" id="IPR010201">
    <property type="entry name" value="HflK"/>
</dbReference>
<feature type="compositionally biased region" description="Polar residues" evidence="7">
    <location>
        <begin position="389"/>
        <end position="398"/>
    </location>
</feature>
<dbReference type="InterPro" id="IPR001107">
    <property type="entry name" value="Band_7"/>
</dbReference>
<dbReference type="PANTHER" id="PTHR43327">
    <property type="entry name" value="STOMATIN-LIKE PROTEIN 2, MITOCHONDRIAL"/>
    <property type="match status" value="1"/>
</dbReference>
<keyword evidence="10" id="KW-1185">Reference proteome</keyword>
<feature type="transmembrane region" description="Helical" evidence="6">
    <location>
        <begin position="63"/>
        <end position="86"/>
    </location>
</feature>
<evidence type="ECO:0000256" key="1">
    <source>
        <dbReference type="ARBA" id="ARBA00004167"/>
    </source>
</evidence>
<evidence type="ECO:0000313" key="9">
    <source>
        <dbReference type="EMBL" id="CUT17903.1"/>
    </source>
</evidence>
<comment type="subcellular location">
    <subcellularLocation>
        <location evidence="1">Membrane</location>
        <topology evidence="1">Single-pass membrane protein</topology>
    </subcellularLocation>
</comment>
<feature type="region of interest" description="Disordered" evidence="7">
    <location>
        <begin position="367"/>
        <end position="419"/>
    </location>
</feature>
<dbReference type="GO" id="GO:0008233">
    <property type="term" value="F:peptidase activity"/>
    <property type="evidence" value="ECO:0007669"/>
    <property type="project" value="UniProtKB-KW"/>
</dbReference>
<dbReference type="Pfam" id="PF12221">
    <property type="entry name" value="HflK_N"/>
    <property type="match status" value="1"/>
</dbReference>
<proteinExistence type="inferred from homology"/>
<keyword evidence="5 6" id="KW-0472">Membrane</keyword>
<organism evidence="9 10">
    <name type="scientific">Candidatus Ichthyocystis hellenicum</name>
    <dbReference type="NCBI Taxonomy" id="1561003"/>
    <lineage>
        <taxon>Bacteria</taxon>
        <taxon>Pseudomonadati</taxon>
        <taxon>Pseudomonadota</taxon>
        <taxon>Betaproteobacteria</taxon>
        <taxon>Burkholderiales</taxon>
        <taxon>Candidatus Ichthyocystis</taxon>
    </lineage>
</organism>
<dbReference type="Proteomes" id="UP000198651">
    <property type="component" value="Chromosome I"/>
</dbReference>
<comment type="function">
    <text evidence="6">HflC and HflK could encode or regulate a protease.</text>
</comment>
<dbReference type="InterPro" id="IPR020980">
    <property type="entry name" value="Membrane_HflK_N"/>
</dbReference>
<protein>
    <recommendedName>
        <fullName evidence="6">Protein HflK</fullName>
    </recommendedName>
</protein>
<evidence type="ECO:0000313" key="10">
    <source>
        <dbReference type="Proteomes" id="UP000198651"/>
    </source>
</evidence>
<dbReference type="Gene3D" id="3.30.479.30">
    <property type="entry name" value="Band 7 domain"/>
    <property type="match status" value="1"/>
</dbReference>
<dbReference type="AlphaFoldDB" id="A0A0S4M4H0"/>
<evidence type="ECO:0000256" key="7">
    <source>
        <dbReference type="SAM" id="MobiDB-lite"/>
    </source>
</evidence>
<evidence type="ECO:0000256" key="6">
    <source>
        <dbReference type="RuleBase" id="RU364113"/>
    </source>
</evidence>
<dbReference type="STRING" id="1561003.Ark11_1090"/>
<evidence type="ECO:0000256" key="4">
    <source>
        <dbReference type="ARBA" id="ARBA00022989"/>
    </source>
</evidence>
<keyword evidence="3 6" id="KW-0812">Transmembrane</keyword>
<feature type="compositionally biased region" description="Polar residues" evidence="7">
    <location>
        <begin position="368"/>
        <end position="378"/>
    </location>
</feature>
<comment type="similarity">
    <text evidence="2 6">Belongs to the band 7/mec-2 family. HflK subfamily.</text>
</comment>
<feature type="compositionally biased region" description="Basic and acidic residues" evidence="7">
    <location>
        <begin position="399"/>
        <end position="419"/>
    </location>
</feature>
<evidence type="ECO:0000259" key="8">
    <source>
        <dbReference type="SMART" id="SM00244"/>
    </source>
</evidence>